<name>A0A060C0X0_9ACTN</name>
<dbReference type="PANTHER" id="PTHR10050">
    <property type="entry name" value="DOLICHYL-PHOSPHATE-MANNOSE--PROTEIN MANNOSYLTRANSFERASE"/>
    <property type="match status" value="1"/>
</dbReference>
<keyword evidence="1" id="KW-1133">Transmembrane helix</keyword>
<dbReference type="GO" id="GO:0004169">
    <property type="term" value="F:dolichyl-phosphate-mannose-protein mannosyltransferase activity"/>
    <property type="evidence" value="ECO:0007669"/>
    <property type="project" value="UniProtKB-UniRule"/>
</dbReference>
<keyword evidence="1" id="KW-1003">Cell membrane</keyword>
<dbReference type="InterPro" id="IPR027005">
    <property type="entry name" value="PMT-like"/>
</dbReference>
<feature type="transmembrane region" description="Helical" evidence="1">
    <location>
        <begin position="93"/>
        <end position="112"/>
    </location>
</feature>
<accession>A0A060C0X0</accession>
<proteinExistence type="inferred from homology"/>
<organism evidence="3">
    <name type="scientific">uncultured Streptomyces sp</name>
    <dbReference type="NCBI Taxonomy" id="174707"/>
    <lineage>
        <taxon>Bacteria</taxon>
        <taxon>Bacillati</taxon>
        <taxon>Actinomycetota</taxon>
        <taxon>Actinomycetes</taxon>
        <taxon>Kitasatosporales</taxon>
        <taxon>Streptomycetaceae</taxon>
        <taxon>Streptomyces</taxon>
        <taxon>environmental samples</taxon>
    </lineage>
</organism>
<evidence type="ECO:0000256" key="1">
    <source>
        <dbReference type="RuleBase" id="RU367007"/>
    </source>
</evidence>
<keyword evidence="1" id="KW-0808">Transferase</keyword>
<sequence>MFSWIPLSLQSLWQYHVEMYQFHVSLETPHSYASPAWQWPLLLRPTSMYFHLDSNTNTVNNIYSMPNPLVWYASVIAVIYLIARMIMRRKWIWQQGIVLVAIAATYVPWLLYPERTIFSSIQ</sequence>
<evidence type="ECO:0000313" key="3">
    <source>
        <dbReference type="EMBL" id="AIA86371.1"/>
    </source>
</evidence>
<dbReference type="Pfam" id="PF16192">
    <property type="entry name" value="PMT_4TMC"/>
    <property type="match status" value="1"/>
</dbReference>
<comment type="pathway">
    <text evidence="1">Protein modification; protein glycosylation.</text>
</comment>
<dbReference type="AlphaFoldDB" id="A0A060C0X0"/>
<keyword evidence="1" id="KW-0328">Glycosyltransferase</keyword>
<evidence type="ECO:0000259" key="2">
    <source>
        <dbReference type="Pfam" id="PF16192"/>
    </source>
</evidence>
<comment type="subcellular location">
    <subcellularLocation>
        <location evidence="1">Cell membrane</location>
    </subcellularLocation>
</comment>
<protein>
    <recommendedName>
        <fullName evidence="1">Polyprenol-phosphate-mannose--protein mannosyltransferase</fullName>
        <ecNumber evidence="1">2.4.1.-</ecNumber>
    </recommendedName>
</protein>
<dbReference type="InterPro" id="IPR032421">
    <property type="entry name" value="PMT_4TMC"/>
</dbReference>
<comment type="caution">
    <text evidence="1">Lacks conserved residue(s) required for the propagation of feature annotation.</text>
</comment>
<dbReference type="GO" id="GO:0005886">
    <property type="term" value="C:plasma membrane"/>
    <property type="evidence" value="ECO:0007669"/>
    <property type="project" value="UniProtKB-SubCell"/>
</dbReference>
<reference evidence="3" key="1">
    <citation type="journal article" date="2013" name="Environ. Microbiol.">
        <title>Seasonally variable intestinal metagenomes of the red palm weevil (Rhynchophorus ferrugineus).</title>
        <authorList>
            <person name="Jia S."/>
            <person name="Zhang X."/>
            <person name="Zhang G."/>
            <person name="Yin A."/>
            <person name="Zhang S."/>
            <person name="Li F."/>
            <person name="Wang L."/>
            <person name="Zhao D."/>
            <person name="Yun Q."/>
            <person name="Tala"/>
            <person name="Wang J."/>
            <person name="Sun G."/>
            <person name="Baabdullah M."/>
            <person name="Yu X."/>
            <person name="Hu S."/>
            <person name="Al-Mssallem I.S."/>
            <person name="Yu J."/>
        </authorList>
    </citation>
    <scope>NUCLEOTIDE SEQUENCE</scope>
</reference>
<comment type="function">
    <text evidence="1">Protein O-mannosyltransferase that catalyzes the transfer of a single mannose residue from a polyprenol phospho-mannosyl lipidic donor to the hydroxyl group of selected serine and threonine residues in acceptor proteins.</text>
</comment>
<keyword evidence="1" id="KW-0812">Transmembrane</keyword>
<feature type="domain" description="Protein O-mannosyl-transferase C-terminal four TM" evidence="2">
    <location>
        <begin position="9"/>
        <end position="97"/>
    </location>
</feature>
<feature type="transmembrane region" description="Helical" evidence="1">
    <location>
        <begin position="69"/>
        <end position="86"/>
    </location>
</feature>
<comment type="similarity">
    <text evidence="1">Belongs to the glycosyltransferase 39 family.</text>
</comment>
<dbReference type="UniPathway" id="UPA00378"/>
<keyword evidence="1" id="KW-0472">Membrane</keyword>
<dbReference type="EMBL" id="KF119106">
    <property type="protein sequence ID" value="AIA86371.1"/>
    <property type="molecule type" value="Genomic_DNA"/>
</dbReference>
<dbReference type="EC" id="2.4.1.-" evidence="1"/>